<evidence type="ECO:0000256" key="7">
    <source>
        <dbReference type="ARBA" id="ARBA00023159"/>
    </source>
</evidence>
<evidence type="ECO:0000256" key="1">
    <source>
        <dbReference type="ARBA" id="ARBA00004123"/>
    </source>
</evidence>
<dbReference type="KEGG" id="tng:GSTEN00018655G001"/>
<evidence type="ECO:0000256" key="9">
    <source>
        <dbReference type="ARBA" id="ARBA00023242"/>
    </source>
</evidence>
<feature type="domain" description="Transducer of regulated CREB activity N-terminal" evidence="11">
    <location>
        <begin position="11"/>
        <end position="68"/>
    </location>
</feature>
<comment type="subcellular location">
    <subcellularLocation>
        <location evidence="2">Cytoplasm</location>
    </subcellularLocation>
    <subcellularLocation>
        <location evidence="1">Nucleus</location>
    </subcellularLocation>
</comment>
<evidence type="ECO:0000256" key="5">
    <source>
        <dbReference type="ARBA" id="ARBA00022553"/>
    </source>
</evidence>
<dbReference type="InterPro" id="IPR024785">
    <property type="entry name" value="TORC_C"/>
</dbReference>
<organism evidence="14">
    <name type="scientific">Tetraodon nigroviridis</name>
    <name type="common">Spotted green pufferfish</name>
    <name type="synonym">Chelonodon nigroviridis</name>
    <dbReference type="NCBI Taxonomy" id="99883"/>
    <lineage>
        <taxon>Eukaryota</taxon>
        <taxon>Metazoa</taxon>
        <taxon>Chordata</taxon>
        <taxon>Craniata</taxon>
        <taxon>Vertebrata</taxon>
        <taxon>Euteleostomi</taxon>
        <taxon>Actinopterygii</taxon>
        <taxon>Neopterygii</taxon>
        <taxon>Teleostei</taxon>
        <taxon>Neoteleostei</taxon>
        <taxon>Acanthomorphata</taxon>
        <taxon>Eupercaria</taxon>
        <taxon>Tetraodontiformes</taxon>
        <taxon>Tetradontoidea</taxon>
        <taxon>Tetraodontidae</taxon>
        <taxon>Tetraodon</taxon>
    </lineage>
</organism>
<dbReference type="InterPro" id="IPR024784">
    <property type="entry name" value="TORC_M"/>
</dbReference>
<evidence type="ECO:0000256" key="8">
    <source>
        <dbReference type="ARBA" id="ARBA00023163"/>
    </source>
</evidence>
<dbReference type="Pfam" id="PF12884">
    <property type="entry name" value="TORC_N"/>
    <property type="match status" value="1"/>
</dbReference>
<feature type="domain" description="Transducer of regulated CREB activity middle" evidence="12">
    <location>
        <begin position="303"/>
        <end position="344"/>
    </location>
</feature>
<dbReference type="GO" id="GO:0005737">
    <property type="term" value="C:cytoplasm"/>
    <property type="evidence" value="ECO:0007669"/>
    <property type="project" value="UniProtKB-SubCell"/>
</dbReference>
<dbReference type="InterPro" id="IPR024783">
    <property type="entry name" value="TORC_N"/>
</dbReference>
<accession>Q4SGF9</accession>
<dbReference type="Pfam" id="PF12886">
    <property type="entry name" value="TORC_C"/>
    <property type="match status" value="1"/>
</dbReference>
<dbReference type="EMBL" id="CAAE01014596">
    <property type="protein sequence ID" value="CAG00273.1"/>
    <property type="molecule type" value="Genomic_DNA"/>
</dbReference>
<dbReference type="AlphaFoldDB" id="Q4SGF9"/>
<feature type="region of interest" description="Disordered" evidence="10">
    <location>
        <begin position="437"/>
        <end position="459"/>
    </location>
</feature>
<dbReference type="PANTHER" id="PTHR13589:SF4">
    <property type="entry name" value="CREB-REGULATED TRANSCRIPTION COACTIVATOR 3"/>
    <property type="match status" value="1"/>
</dbReference>
<evidence type="ECO:0000313" key="14">
    <source>
        <dbReference type="EMBL" id="CAG00273.1"/>
    </source>
</evidence>
<keyword evidence="9" id="KW-0539">Nucleus</keyword>
<dbReference type="GO" id="GO:0051289">
    <property type="term" value="P:protein homotetramerization"/>
    <property type="evidence" value="ECO:0007669"/>
    <property type="project" value="InterPro"/>
</dbReference>
<evidence type="ECO:0000259" key="11">
    <source>
        <dbReference type="Pfam" id="PF12884"/>
    </source>
</evidence>
<dbReference type="GO" id="GO:0008140">
    <property type="term" value="F:cAMP response element binding protein binding"/>
    <property type="evidence" value="ECO:0007669"/>
    <property type="project" value="InterPro"/>
</dbReference>
<keyword evidence="6" id="KW-0805">Transcription regulation</keyword>
<reference evidence="14" key="2">
    <citation type="submission" date="2004-02" db="EMBL/GenBank/DDBJ databases">
        <authorList>
            <consortium name="Genoscope"/>
            <consortium name="Whitehead Institute Centre for Genome Research"/>
        </authorList>
    </citation>
    <scope>NUCLEOTIDE SEQUENCE</scope>
</reference>
<keyword evidence="4" id="KW-0963">Cytoplasm</keyword>
<keyword evidence="5" id="KW-0597">Phosphoprotein</keyword>
<gene>
    <name evidence="14" type="ORF">GSTENG00018655001</name>
</gene>
<protein>
    <submittedName>
        <fullName evidence="14">Chromosome undetermined SCAF14596, whole genome shotgun sequence</fullName>
    </submittedName>
</protein>
<name>Q4SGF9_TETNG</name>
<dbReference type="GO" id="GO:0045944">
    <property type="term" value="P:positive regulation of transcription by RNA polymerase II"/>
    <property type="evidence" value="ECO:0007669"/>
    <property type="project" value="TreeGrafter"/>
</dbReference>
<feature type="domain" description="Transducer of regulated CREB activity middle" evidence="12">
    <location>
        <begin position="405"/>
        <end position="477"/>
    </location>
</feature>
<proteinExistence type="inferred from homology"/>
<comment type="similarity">
    <text evidence="3">Belongs to the TORC family.</text>
</comment>
<dbReference type="InterPro" id="IPR024786">
    <property type="entry name" value="TORC"/>
</dbReference>
<evidence type="ECO:0000259" key="13">
    <source>
        <dbReference type="Pfam" id="PF12886"/>
    </source>
</evidence>
<evidence type="ECO:0000256" key="2">
    <source>
        <dbReference type="ARBA" id="ARBA00004496"/>
    </source>
</evidence>
<evidence type="ECO:0000259" key="12">
    <source>
        <dbReference type="Pfam" id="PF12885"/>
    </source>
</evidence>
<dbReference type="PANTHER" id="PTHR13589">
    <property type="entry name" value="CREB-REGULATED TRANSCRIPTION COACTIVATOR"/>
    <property type="match status" value="1"/>
</dbReference>
<evidence type="ECO:0000256" key="4">
    <source>
        <dbReference type="ARBA" id="ARBA00022490"/>
    </source>
</evidence>
<dbReference type="Pfam" id="PF12885">
    <property type="entry name" value="TORC_M"/>
    <property type="match status" value="2"/>
</dbReference>
<reference evidence="14" key="1">
    <citation type="journal article" date="2004" name="Nature">
        <title>Genome duplication in the teleost fish Tetraodon nigroviridis reveals the early vertebrate proto-karyotype.</title>
        <authorList>
            <person name="Jaillon O."/>
            <person name="Aury J.-M."/>
            <person name="Brunet F."/>
            <person name="Petit J.-L."/>
            <person name="Stange-Thomann N."/>
            <person name="Mauceli E."/>
            <person name="Bouneau L."/>
            <person name="Fischer C."/>
            <person name="Ozouf-Costaz C."/>
            <person name="Bernot A."/>
            <person name="Nicaud S."/>
            <person name="Jaffe D."/>
            <person name="Fisher S."/>
            <person name="Lutfalla G."/>
            <person name="Dossat C."/>
            <person name="Segurens B."/>
            <person name="Dasilva C."/>
            <person name="Salanoubat M."/>
            <person name="Levy M."/>
            <person name="Boudet N."/>
            <person name="Castellano S."/>
            <person name="Anthouard V."/>
            <person name="Jubin C."/>
            <person name="Castelli V."/>
            <person name="Katinka M."/>
            <person name="Vacherie B."/>
            <person name="Biemont C."/>
            <person name="Skalli Z."/>
            <person name="Cattolico L."/>
            <person name="Poulain J."/>
            <person name="De Berardinis V."/>
            <person name="Cruaud C."/>
            <person name="Duprat S."/>
            <person name="Brottier P."/>
            <person name="Coutanceau J.-P."/>
            <person name="Gouzy J."/>
            <person name="Parra G."/>
            <person name="Lardier G."/>
            <person name="Chapple C."/>
            <person name="McKernan K.J."/>
            <person name="McEwan P."/>
            <person name="Bosak S."/>
            <person name="Kellis M."/>
            <person name="Volff J.-N."/>
            <person name="Guigo R."/>
            <person name="Zody M.C."/>
            <person name="Mesirov J."/>
            <person name="Lindblad-Toh K."/>
            <person name="Birren B."/>
            <person name="Nusbaum C."/>
            <person name="Kahn D."/>
            <person name="Robinson-Rechavi M."/>
            <person name="Laudet V."/>
            <person name="Schachter V."/>
            <person name="Quetier F."/>
            <person name="Saurin W."/>
            <person name="Scarpelli C."/>
            <person name="Wincker P."/>
            <person name="Lander E.S."/>
            <person name="Weissenbach J."/>
            <person name="Roest Crollius H."/>
        </authorList>
    </citation>
    <scope>NUCLEOTIDE SEQUENCE [LARGE SCALE GENOMIC DNA]</scope>
</reference>
<evidence type="ECO:0000256" key="3">
    <source>
        <dbReference type="ARBA" id="ARBA00007167"/>
    </source>
</evidence>
<dbReference type="OrthoDB" id="8947034at2759"/>
<keyword evidence="8" id="KW-0804">Transcription</keyword>
<evidence type="ECO:0000256" key="10">
    <source>
        <dbReference type="SAM" id="MobiDB-lite"/>
    </source>
</evidence>
<keyword evidence="7" id="KW-0010">Activator</keyword>
<evidence type="ECO:0000256" key="6">
    <source>
        <dbReference type="ARBA" id="ARBA00023015"/>
    </source>
</evidence>
<feature type="region of interest" description="Disordered" evidence="10">
    <location>
        <begin position="512"/>
        <end position="578"/>
    </location>
</feature>
<feature type="domain" description="Transducer of regulated CREB activity C-terminal" evidence="13">
    <location>
        <begin position="710"/>
        <end position="783"/>
    </location>
</feature>
<feature type="compositionally biased region" description="Polar residues" evidence="10">
    <location>
        <begin position="569"/>
        <end position="578"/>
    </location>
</feature>
<dbReference type="GO" id="GO:0005634">
    <property type="term" value="C:nucleus"/>
    <property type="evidence" value="ECO:0007669"/>
    <property type="project" value="UniProtKB-SubCell"/>
</dbReference>
<sequence length="783" mass="84440">MSGSPGTGGSNPRKFSEKIALHNQKQAEETRAFEQLMTDLNVSRVQFQKIQQLRLSQSRAPYYGGSLPNVNQIGKANEFQGGFPSGLDSVRGTRHHGLVERVHRDRNRINSPHRRPIDKHGRQISFTEEAVLGCAAPSDAAGNRRLGNPVVLTGCVTCSDGRRRPSPLALHHRLVGVVGGGGASRFGSRADPARFCSRGRPAAKSVAETSRRVLLSGEKNPLVAKRRVKAGRGDVTFDPGSSLVMIVCFFYIKGGHMTSKPVGGQLCTTSLWPSVLSLTAEHVDSSPYGGVYLSPPLDNNWRRTNSDSALHTSALNPNPQNPFGMNQQMGRGPPQRNVSLNEAEVDGSGNGSVSGIQAQILRGAWNQVSPAPSALTTSHRVLVLLEAQEWNPWCFQLFVLMWAERIFPSPEQNPGLCHYQGLLNTGGSLPDLSNLHFPSPLSTPLDPEDNGAYPNLSGGSSTGNLPAAMMHLGIGGSQGGQDYWMTCSSPDASAFGNDLWATVRFRCDFVRKSRSHRRPSTTASYSRHSAIPPSTPPLRLSNSSPRRRPAPISPLTLSPGSEQRRGLSKQLSPTMSPSLSPITQNISLDFNSSQMQNNMATIFNDPFMEQQFTNLQSKTLPYQVDARRPSAASAKSPPQRSCLRLSLGPVRPVGKCDEQHGGGLLLRALLLLALLLAGSLSGLGGSHGSLQDPAHMRANMLYSNCSGGLPNIILTDDSNPSLSKDISGALSTVPECFDAEGVFPLEDELRIEPLSLDGLSMLSDPDMVLPDPSVEDSFRSDRL</sequence>